<dbReference type="Proteomes" id="UP001230649">
    <property type="component" value="Unassembled WGS sequence"/>
</dbReference>
<evidence type="ECO:0000313" key="1">
    <source>
        <dbReference type="EMBL" id="KAJ9097045.1"/>
    </source>
</evidence>
<gene>
    <name evidence="1" type="ORF">QFC20_006287</name>
</gene>
<protein>
    <submittedName>
        <fullName evidence="1">Uncharacterized protein</fullName>
    </submittedName>
</protein>
<evidence type="ECO:0000313" key="2">
    <source>
        <dbReference type="Proteomes" id="UP001230649"/>
    </source>
</evidence>
<keyword evidence="2" id="KW-1185">Reference proteome</keyword>
<dbReference type="EMBL" id="JASBWS010000107">
    <property type="protein sequence ID" value="KAJ9097045.1"/>
    <property type="molecule type" value="Genomic_DNA"/>
</dbReference>
<accession>A0ACC2VCD3</accession>
<organism evidence="1 2">
    <name type="scientific">Naganishia adeliensis</name>
    <dbReference type="NCBI Taxonomy" id="92952"/>
    <lineage>
        <taxon>Eukaryota</taxon>
        <taxon>Fungi</taxon>
        <taxon>Dikarya</taxon>
        <taxon>Basidiomycota</taxon>
        <taxon>Agaricomycotina</taxon>
        <taxon>Tremellomycetes</taxon>
        <taxon>Filobasidiales</taxon>
        <taxon>Filobasidiaceae</taxon>
        <taxon>Naganishia</taxon>
    </lineage>
</organism>
<comment type="caution">
    <text evidence="1">The sequence shown here is derived from an EMBL/GenBank/DDBJ whole genome shotgun (WGS) entry which is preliminary data.</text>
</comment>
<proteinExistence type="predicted"/>
<reference evidence="1" key="1">
    <citation type="submission" date="2023-04" db="EMBL/GenBank/DDBJ databases">
        <title>Draft Genome sequencing of Naganishia species isolated from polar environments using Oxford Nanopore Technology.</title>
        <authorList>
            <person name="Leo P."/>
            <person name="Venkateswaran K."/>
        </authorList>
    </citation>
    <scope>NUCLEOTIDE SEQUENCE</scope>
    <source>
        <strain evidence="1">MNA-CCFEE 5262</strain>
    </source>
</reference>
<name>A0ACC2VCD3_9TREE</name>
<sequence>MAFQQNNTAGSVGDLLGISTYVSGLSGGSWALSSFYANNGIQPSDLAKDTWNLQSNLGFPNKDQVKFYTDLLCAVHDKHEKKFATQLTDYWGLALSNHCTTLDNGWPRDMSKCYESFDNAGGLLMQRLQQRSLSDMGLFGGPLDVKEDIIDNFLILASTLAEDVSVYPNPFFKWTAKENPNGHNEVLTLVDGGMANENIPLEPFLQPERVVDTIFAMDNSADSPHNWPEGVALYTTYQKSVNQSKIYNIPETMPPIPPREGFVNSGMNTRPVFFGCDLPNIPTIIYIPNSPWSHWSNHSTFQLEYSLEETLALIDNGRRSLELNGTVPDWGQCLTCAMINNAVLQSGKPHEDACKACLKRWCWDGKLDETKGKTTEYHELGQLPALPL</sequence>